<dbReference type="SUPFAM" id="SSF55961">
    <property type="entry name" value="Bet v1-like"/>
    <property type="match status" value="1"/>
</dbReference>
<dbReference type="OrthoDB" id="9807923at2"/>
<gene>
    <name evidence="1" type="ORF">SAMN04488055_0500</name>
</gene>
<accession>A0A1N6D9G4</accession>
<dbReference type="STRING" id="536979.SAMN04488055_0500"/>
<dbReference type="Pfam" id="PF10604">
    <property type="entry name" value="Polyketide_cyc2"/>
    <property type="match status" value="1"/>
</dbReference>
<dbReference type="Proteomes" id="UP000185003">
    <property type="component" value="Unassembled WGS sequence"/>
</dbReference>
<dbReference type="RefSeq" id="WP_084185307.1">
    <property type="nucleotide sequence ID" value="NZ_FSRA01000001.1"/>
</dbReference>
<dbReference type="Gene3D" id="3.30.530.20">
    <property type="match status" value="1"/>
</dbReference>
<dbReference type="InterPro" id="IPR019587">
    <property type="entry name" value="Polyketide_cyclase/dehydratase"/>
</dbReference>
<organism evidence="1 2">
    <name type="scientific">Chitinophaga niabensis</name>
    <dbReference type="NCBI Taxonomy" id="536979"/>
    <lineage>
        <taxon>Bacteria</taxon>
        <taxon>Pseudomonadati</taxon>
        <taxon>Bacteroidota</taxon>
        <taxon>Chitinophagia</taxon>
        <taxon>Chitinophagales</taxon>
        <taxon>Chitinophagaceae</taxon>
        <taxon>Chitinophaga</taxon>
    </lineage>
</organism>
<name>A0A1N6D9G4_9BACT</name>
<protein>
    <submittedName>
        <fullName evidence="1">Polyketide cyclase / dehydrase and lipid transport</fullName>
    </submittedName>
</protein>
<reference evidence="1 2" key="1">
    <citation type="submission" date="2016-11" db="EMBL/GenBank/DDBJ databases">
        <authorList>
            <person name="Jaros S."/>
            <person name="Januszkiewicz K."/>
            <person name="Wedrychowicz H."/>
        </authorList>
    </citation>
    <scope>NUCLEOTIDE SEQUENCE [LARGE SCALE GENOMIC DNA]</scope>
    <source>
        <strain evidence="1 2">DSM 24787</strain>
    </source>
</reference>
<dbReference type="EMBL" id="FSRA01000001">
    <property type="protein sequence ID" value="SIN67440.1"/>
    <property type="molecule type" value="Genomic_DNA"/>
</dbReference>
<sequence>MRFVKMFLIAVLVFGSLIFILSLLFPATARMERSGSINAPLTTVYEEISNLQTWAAWNPWHPAYRKGVDVLQQYSKPPVGLGAWFTWSNTAGSTASGRVEIIAADSLKGITYNMTHPAMKPVKGFLELKPTVDGKGTAILWRLETNVGITPWWKLRGFLMDRMFGSSMEEGLNKLRDLCEKH</sequence>
<proteinExistence type="predicted"/>
<evidence type="ECO:0000313" key="2">
    <source>
        <dbReference type="Proteomes" id="UP000185003"/>
    </source>
</evidence>
<evidence type="ECO:0000313" key="1">
    <source>
        <dbReference type="EMBL" id="SIN67440.1"/>
    </source>
</evidence>
<dbReference type="InterPro" id="IPR023393">
    <property type="entry name" value="START-like_dom_sf"/>
</dbReference>
<keyword evidence="2" id="KW-1185">Reference proteome</keyword>
<dbReference type="AlphaFoldDB" id="A0A1N6D9G4"/>